<accession>A0A699YE88</accession>
<gene>
    <name evidence="1" type="ORF">HaLaN_02497</name>
</gene>
<comment type="caution">
    <text evidence="1">The sequence shown here is derived from an EMBL/GenBank/DDBJ whole genome shotgun (WGS) entry which is preliminary data.</text>
</comment>
<reference evidence="1 2" key="1">
    <citation type="submission" date="2020-02" db="EMBL/GenBank/DDBJ databases">
        <title>Draft genome sequence of Haematococcus lacustris strain NIES-144.</title>
        <authorList>
            <person name="Morimoto D."/>
            <person name="Nakagawa S."/>
            <person name="Yoshida T."/>
            <person name="Sawayama S."/>
        </authorList>
    </citation>
    <scope>NUCLEOTIDE SEQUENCE [LARGE SCALE GENOMIC DNA]</scope>
    <source>
        <strain evidence="1 2">NIES-144</strain>
    </source>
</reference>
<dbReference type="EMBL" id="BLLF01000108">
    <property type="protein sequence ID" value="GFH07665.1"/>
    <property type="molecule type" value="Genomic_DNA"/>
</dbReference>
<proteinExistence type="predicted"/>
<organism evidence="1 2">
    <name type="scientific">Haematococcus lacustris</name>
    <name type="common">Green alga</name>
    <name type="synonym">Haematococcus pluvialis</name>
    <dbReference type="NCBI Taxonomy" id="44745"/>
    <lineage>
        <taxon>Eukaryota</taxon>
        <taxon>Viridiplantae</taxon>
        <taxon>Chlorophyta</taxon>
        <taxon>core chlorophytes</taxon>
        <taxon>Chlorophyceae</taxon>
        <taxon>CS clade</taxon>
        <taxon>Chlamydomonadales</taxon>
        <taxon>Haematococcaceae</taxon>
        <taxon>Haematococcus</taxon>
    </lineage>
</organism>
<evidence type="ECO:0000313" key="1">
    <source>
        <dbReference type="EMBL" id="GFH07665.1"/>
    </source>
</evidence>
<dbReference type="Proteomes" id="UP000485058">
    <property type="component" value="Unassembled WGS sequence"/>
</dbReference>
<evidence type="ECO:0000313" key="2">
    <source>
        <dbReference type="Proteomes" id="UP000485058"/>
    </source>
</evidence>
<keyword evidence="2" id="KW-1185">Reference proteome</keyword>
<dbReference type="AlphaFoldDB" id="A0A699YE88"/>
<name>A0A699YE88_HAELA</name>
<protein>
    <submittedName>
        <fullName evidence="1">Uncharacterized protein</fullName>
    </submittedName>
</protein>
<sequence>MGQFGSHRPPQDIAFAPARSIAQAVDALQNHVTVQSSATGAGGASLVLVCPGRHAKVQAPQPGQMRALLQVHLPQRHQGVLCMGSCGCAPGGGWDGGGMAIAS</sequence>